<dbReference type="EMBL" id="HE612860">
    <property type="protein sequence ID" value="CCE63260.1"/>
    <property type="molecule type" value="Genomic_DNA"/>
</dbReference>
<accession>G8BTN2</accession>
<sequence length="79" mass="9196">MSNNILQNYLLRELKNSSNVDTIDIEDNDFLILNCIYDQLLIKIIETANDFAKQDRSLDVLPEHINRAYRQIANEDSVV</sequence>
<gene>
    <name evidence="1" type="primary">TPHA0E01670</name>
    <name evidence="1" type="ordered locus">TPHA_0E01670</name>
</gene>
<dbReference type="AlphaFoldDB" id="G8BTN2"/>
<protein>
    <submittedName>
        <fullName evidence="1">Uncharacterized protein</fullName>
    </submittedName>
</protein>
<dbReference type="GeneID" id="11531411"/>
<dbReference type="RefSeq" id="XP_003685694.1">
    <property type="nucleotide sequence ID" value="XM_003685646.1"/>
</dbReference>
<organism evidence="1 2">
    <name type="scientific">Tetrapisispora phaffii (strain ATCC 24235 / CBS 4417 / NBRC 1672 / NRRL Y-8282 / UCD 70-5)</name>
    <name type="common">Yeast</name>
    <name type="synonym">Fabospora phaffii</name>
    <dbReference type="NCBI Taxonomy" id="1071381"/>
    <lineage>
        <taxon>Eukaryota</taxon>
        <taxon>Fungi</taxon>
        <taxon>Dikarya</taxon>
        <taxon>Ascomycota</taxon>
        <taxon>Saccharomycotina</taxon>
        <taxon>Saccharomycetes</taxon>
        <taxon>Saccharomycetales</taxon>
        <taxon>Saccharomycetaceae</taxon>
        <taxon>Tetrapisispora</taxon>
    </lineage>
</organism>
<keyword evidence="2" id="KW-1185">Reference proteome</keyword>
<name>G8BTN2_TETPH</name>
<reference evidence="1 2" key="1">
    <citation type="journal article" date="2011" name="Proc. Natl. Acad. Sci. U.S.A.">
        <title>Evolutionary erosion of yeast sex chromosomes by mating-type switching accidents.</title>
        <authorList>
            <person name="Gordon J.L."/>
            <person name="Armisen D."/>
            <person name="Proux-Wera E."/>
            <person name="Oheigeartaigh S.S."/>
            <person name="Byrne K.P."/>
            <person name="Wolfe K.H."/>
        </authorList>
    </citation>
    <scope>NUCLEOTIDE SEQUENCE [LARGE SCALE GENOMIC DNA]</scope>
    <source>
        <strain evidence="2">ATCC 24235 / CBS 4417 / NBRC 1672 / NRRL Y-8282 / UCD 70-5</strain>
    </source>
</reference>
<dbReference type="Proteomes" id="UP000005666">
    <property type="component" value="Chromosome 5"/>
</dbReference>
<dbReference type="HOGENOM" id="CLU_2607639_0_0_1"/>
<dbReference type="KEGG" id="tpf:TPHA_0E01670"/>
<proteinExistence type="predicted"/>
<evidence type="ECO:0000313" key="1">
    <source>
        <dbReference type="EMBL" id="CCE63260.1"/>
    </source>
</evidence>
<evidence type="ECO:0000313" key="2">
    <source>
        <dbReference type="Proteomes" id="UP000005666"/>
    </source>
</evidence>